<dbReference type="Gene3D" id="3.40.50.10240">
    <property type="entry name" value="Thiamin pyrophosphokinase, catalytic domain"/>
    <property type="match status" value="1"/>
</dbReference>
<keyword evidence="2" id="KW-0547">Nucleotide-binding</keyword>
<feature type="domain" description="Thiamin pyrophosphokinase catalytic" evidence="6">
    <location>
        <begin position="212"/>
        <end position="245"/>
    </location>
</feature>
<proteinExistence type="predicted"/>
<dbReference type="InterPro" id="IPR047795">
    <property type="entry name" value="Put_SteA-like"/>
</dbReference>
<accession>A0A3M8CID1</accession>
<gene>
    <name evidence="8" type="ORF">EDM58_19300</name>
</gene>
<dbReference type="RefSeq" id="WP_122914767.1">
    <property type="nucleotide sequence ID" value="NZ_RHHT01000046.1"/>
</dbReference>
<dbReference type="InterPro" id="IPR007371">
    <property type="entry name" value="TPK_catalytic"/>
</dbReference>
<dbReference type="GO" id="GO:0004788">
    <property type="term" value="F:thiamine diphosphokinase activity"/>
    <property type="evidence" value="ECO:0007669"/>
    <property type="project" value="InterPro"/>
</dbReference>
<dbReference type="InterPro" id="IPR022215">
    <property type="entry name" value="SteA-like_C"/>
</dbReference>
<evidence type="ECO:0000313" key="9">
    <source>
        <dbReference type="Proteomes" id="UP000281915"/>
    </source>
</evidence>
<evidence type="ECO:0000259" key="6">
    <source>
        <dbReference type="Pfam" id="PF04263"/>
    </source>
</evidence>
<name>A0A3M8CID1_9BACL</name>
<keyword evidence="5" id="KW-1133">Transmembrane helix</keyword>
<organism evidence="8 9">
    <name type="scientific">Brevibacillus panacihumi</name>
    <dbReference type="NCBI Taxonomy" id="497735"/>
    <lineage>
        <taxon>Bacteria</taxon>
        <taxon>Bacillati</taxon>
        <taxon>Bacillota</taxon>
        <taxon>Bacilli</taxon>
        <taxon>Bacillales</taxon>
        <taxon>Paenibacillaceae</taxon>
        <taxon>Brevibacillus</taxon>
    </lineage>
</organism>
<evidence type="ECO:0000256" key="3">
    <source>
        <dbReference type="ARBA" id="ARBA00022777"/>
    </source>
</evidence>
<evidence type="ECO:0000256" key="4">
    <source>
        <dbReference type="ARBA" id="ARBA00022840"/>
    </source>
</evidence>
<evidence type="ECO:0000313" key="8">
    <source>
        <dbReference type="EMBL" id="RNB75107.1"/>
    </source>
</evidence>
<dbReference type="GO" id="GO:0009229">
    <property type="term" value="P:thiamine diphosphate biosynthetic process"/>
    <property type="evidence" value="ECO:0007669"/>
    <property type="project" value="InterPro"/>
</dbReference>
<evidence type="ECO:0000259" key="7">
    <source>
        <dbReference type="Pfam" id="PF12555"/>
    </source>
</evidence>
<dbReference type="EMBL" id="RHHT01000046">
    <property type="protein sequence ID" value="RNB75107.1"/>
    <property type="molecule type" value="Genomic_DNA"/>
</dbReference>
<dbReference type="Proteomes" id="UP000281915">
    <property type="component" value="Unassembled WGS sequence"/>
</dbReference>
<evidence type="ECO:0000256" key="1">
    <source>
        <dbReference type="ARBA" id="ARBA00022679"/>
    </source>
</evidence>
<feature type="domain" description="SteA-like C-terminal" evidence="7">
    <location>
        <begin position="338"/>
        <end position="389"/>
    </location>
</feature>
<dbReference type="GO" id="GO:0016301">
    <property type="term" value="F:kinase activity"/>
    <property type="evidence" value="ECO:0007669"/>
    <property type="project" value="UniProtKB-KW"/>
</dbReference>
<protein>
    <submittedName>
        <fullName evidence="8">Uncharacterized protein</fullName>
    </submittedName>
</protein>
<dbReference type="NCBIfam" id="NF040608">
    <property type="entry name" value="division_SteA"/>
    <property type="match status" value="1"/>
</dbReference>
<keyword evidence="3" id="KW-0418">Kinase</keyword>
<keyword evidence="5" id="KW-0812">Transmembrane</keyword>
<dbReference type="Pfam" id="PF04263">
    <property type="entry name" value="TPK_catalytic"/>
    <property type="match status" value="1"/>
</dbReference>
<keyword evidence="4" id="KW-0067">ATP-binding</keyword>
<dbReference type="Pfam" id="PF12555">
    <property type="entry name" value="SteA-like_C"/>
    <property type="match status" value="1"/>
</dbReference>
<dbReference type="GO" id="GO:0005524">
    <property type="term" value="F:ATP binding"/>
    <property type="evidence" value="ECO:0007669"/>
    <property type="project" value="UniProtKB-KW"/>
</dbReference>
<sequence length="390" mass="43648">MAKRKHPGIQSYTAVVAADRRTKQLCKRILSQQIALIDHADVDEMAARSLLEADVKAVINLSPFMTGHYPAEGALLLLRAGVPLFEWEQDSQQSPTDWIEALDGRYISIRDHVLFTYSTSEWHPLTALRPVTDEKIYAKRKEAHSRLDHTLSLFIDNTLQYAGREKDLFLKPLCPLRLKVQMTGKHVVVVVRGKHYKEDLTTLAPYIRECRPVLIGVDGGADALLESGYQPDLIVGDMDSISDRALLCGAEVVVHAFPDGSCPGEERVEQLGIPYQILPAPGTSEDVAMLLAFEHEAELIVTIGTHTNMIDFLEKGRKGMASTLLVRTKIGPKLVDAKGVSQLYQPRWSWKLWGWCLVAMLVPIGAALAINPVARHAAQMIWMQWRLWAF</sequence>
<comment type="caution">
    <text evidence="8">The sequence shown here is derived from an EMBL/GenBank/DDBJ whole genome shotgun (WGS) entry which is preliminary data.</text>
</comment>
<dbReference type="SUPFAM" id="SSF63999">
    <property type="entry name" value="Thiamin pyrophosphokinase, catalytic domain"/>
    <property type="match status" value="1"/>
</dbReference>
<evidence type="ECO:0000256" key="5">
    <source>
        <dbReference type="SAM" id="Phobius"/>
    </source>
</evidence>
<feature type="transmembrane region" description="Helical" evidence="5">
    <location>
        <begin position="352"/>
        <end position="374"/>
    </location>
</feature>
<reference evidence="8 9" key="1">
    <citation type="submission" date="2018-10" db="EMBL/GenBank/DDBJ databases">
        <title>Phylogenomics of Brevibacillus.</title>
        <authorList>
            <person name="Dunlap C."/>
        </authorList>
    </citation>
    <scope>NUCLEOTIDE SEQUENCE [LARGE SCALE GENOMIC DNA]</scope>
    <source>
        <strain evidence="8 9">JCM 15085</strain>
    </source>
</reference>
<dbReference type="AlphaFoldDB" id="A0A3M8CID1"/>
<dbReference type="InterPro" id="IPR036759">
    <property type="entry name" value="TPK_catalytic_sf"/>
</dbReference>
<keyword evidence="1" id="KW-0808">Transferase</keyword>
<keyword evidence="5" id="KW-0472">Membrane</keyword>
<evidence type="ECO:0000256" key="2">
    <source>
        <dbReference type="ARBA" id="ARBA00022741"/>
    </source>
</evidence>